<feature type="transmembrane region" description="Helical" evidence="1">
    <location>
        <begin position="31"/>
        <end position="50"/>
    </location>
</feature>
<keyword evidence="1" id="KW-0812">Transmembrane</keyword>
<reference evidence="2" key="1">
    <citation type="submission" date="2020-09" db="EMBL/GenBank/DDBJ databases">
        <title>A novel bacterium of genus Paenibacillus, isolated from South China Sea.</title>
        <authorList>
            <person name="Huang H."/>
            <person name="Mo K."/>
            <person name="Hu Y."/>
        </authorList>
    </citation>
    <scope>NUCLEOTIDE SEQUENCE</scope>
    <source>
        <strain evidence="2">IB182496</strain>
    </source>
</reference>
<proteinExistence type="predicted"/>
<dbReference type="RefSeq" id="WP_190917400.1">
    <property type="nucleotide sequence ID" value="NZ_JACXIZ010000017.1"/>
</dbReference>
<keyword evidence="1" id="KW-1133">Transmembrane helix</keyword>
<gene>
    <name evidence="2" type="ORF">IDH44_10500</name>
</gene>
<organism evidence="2 3">
    <name type="scientific">Paenibacillus sabuli</name>
    <dbReference type="NCBI Taxonomy" id="2772509"/>
    <lineage>
        <taxon>Bacteria</taxon>
        <taxon>Bacillati</taxon>
        <taxon>Bacillota</taxon>
        <taxon>Bacilli</taxon>
        <taxon>Bacillales</taxon>
        <taxon>Paenibacillaceae</taxon>
        <taxon>Paenibacillus</taxon>
    </lineage>
</organism>
<comment type="caution">
    <text evidence="2">The sequence shown here is derived from an EMBL/GenBank/DDBJ whole genome shotgun (WGS) entry which is preliminary data.</text>
</comment>
<evidence type="ECO:0000256" key="1">
    <source>
        <dbReference type="SAM" id="Phobius"/>
    </source>
</evidence>
<keyword evidence="3" id="KW-1185">Reference proteome</keyword>
<name>A0A927BU95_9BACL</name>
<evidence type="ECO:0000313" key="3">
    <source>
        <dbReference type="Proteomes" id="UP000621560"/>
    </source>
</evidence>
<accession>A0A927BU95</accession>
<evidence type="ECO:0000313" key="2">
    <source>
        <dbReference type="EMBL" id="MBD2845619.1"/>
    </source>
</evidence>
<dbReference type="AlphaFoldDB" id="A0A927BU95"/>
<keyword evidence="1" id="KW-0472">Membrane</keyword>
<dbReference type="Proteomes" id="UP000621560">
    <property type="component" value="Unassembled WGS sequence"/>
</dbReference>
<dbReference type="EMBL" id="JACXIZ010000017">
    <property type="protein sequence ID" value="MBD2845619.1"/>
    <property type="molecule type" value="Genomic_DNA"/>
</dbReference>
<sequence length="77" mass="8601">MLGTLAILFAGAGIAALELPALLRRHKFKDAAIFLSLLALGLILAIWTALPQELPNPLDWIIWMFEPWGEQLHRILS</sequence>
<protein>
    <submittedName>
        <fullName evidence="2">Uncharacterized protein</fullName>
    </submittedName>
</protein>